<evidence type="ECO:0000313" key="3">
    <source>
        <dbReference type="Proteomes" id="UP000252585"/>
    </source>
</evidence>
<dbReference type="Pfam" id="PF19893">
    <property type="entry name" value="DUF6366"/>
    <property type="match status" value="1"/>
</dbReference>
<keyword evidence="1" id="KW-0472">Membrane</keyword>
<dbReference type="AlphaFoldDB" id="A0A368XYQ3"/>
<proteinExistence type="predicted"/>
<keyword evidence="1" id="KW-0812">Transmembrane</keyword>
<sequence>MGNLGDATNRASSGGLVDLVGALGWKGTGILLIILIVGFFTYAIFFH</sequence>
<evidence type="ECO:0000256" key="1">
    <source>
        <dbReference type="SAM" id="Phobius"/>
    </source>
</evidence>
<dbReference type="EMBL" id="QPJJ01000004">
    <property type="protein sequence ID" value="RCW73220.1"/>
    <property type="molecule type" value="Genomic_DNA"/>
</dbReference>
<dbReference type="RefSeq" id="WP_342768829.1">
    <property type="nucleotide sequence ID" value="NZ_QPJJ01000004.1"/>
</dbReference>
<comment type="caution">
    <text evidence="2">The sequence shown here is derived from an EMBL/GenBank/DDBJ whole genome shotgun (WGS) entry which is preliminary data.</text>
</comment>
<reference evidence="2 3" key="1">
    <citation type="submission" date="2018-07" db="EMBL/GenBank/DDBJ databases">
        <title>Genomic Encyclopedia of Type Strains, Phase IV (KMG-IV): sequencing the most valuable type-strain genomes for metagenomic binning, comparative biology and taxonomic classification.</title>
        <authorList>
            <person name="Goeker M."/>
        </authorList>
    </citation>
    <scope>NUCLEOTIDE SEQUENCE [LARGE SCALE GENOMIC DNA]</scope>
    <source>
        <strain evidence="2 3">DSM 27696</strain>
    </source>
</reference>
<keyword evidence="3" id="KW-1185">Reference proteome</keyword>
<dbReference type="InterPro" id="IPR045946">
    <property type="entry name" value="DUF6366"/>
</dbReference>
<protein>
    <submittedName>
        <fullName evidence="2">Uncharacterized protein</fullName>
    </submittedName>
</protein>
<organism evidence="2 3">
    <name type="scientific">Saliterribacillus persicus</name>
    <dbReference type="NCBI Taxonomy" id="930114"/>
    <lineage>
        <taxon>Bacteria</taxon>
        <taxon>Bacillati</taxon>
        <taxon>Bacillota</taxon>
        <taxon>Bacilli</taxon>
        <taxon>Bacillales</taxon>
        <taxon>Bacillaceae</taxon>
        <taxon>Saliterribacillus</taxon>
    </lineage>
</organism>
<dbReference type="Proteomes" id="UP000252585">
    <property type="component" value="Unassembled WGS sequence"/>
</dbReference>
<gene>
    <name evidence="2" type="ORF">DFR57_104218</name>
</gene>
<evidence type="ECO:0000313" key="2">
    <source>
        <dbReference type="EMBL" id="RCW73220.1"/>
    </source>
</evidence>
<feature type="transmembrane region" description="Helical" evidence="1">
    <location>
        <begin position="23"/>
        <end position="45"/>
    </location>
</feature>
<keyword evidence="1" id="KW-1133">Transmembrane helix</keyword>
<accession>A0A368XYQ3</accession>
<name>A0A368XYQ3_9BACI</name>